<dbReference type="GO" id="GO:0005739">
    <property type="term" value="C:mitochondrion"/>
    <property type="evidence" value="ECO:0007669"/>
    <property type="project" value="TreeGrafter"/>
</dbReference>
<dbReference type="InterPro" id="IPR027417">
    <property type="entry name" value="P-loop_NTPase"/>
</dbReference>
<dbReference type="AlphaFoldDB" id="A0A1Q9EXC7"/>
<dbReference type="PROSITE" id="PS51419">
    <property type="entry name" value="RAB"/>
    <property type="match status" value="1"/>
</dbReference>
<dbReference type="Pfam" id="PF13242">
    <property type="entry name" value="Hydrolase_like"/>
    <property type="match status" value="1"/>
</dbReference>
<sequence length="707" mass="76884">MECRVRVVQLSGKLLGEVELPETASVADILAAIQHGGTLDPTLKRNLVLEGRALEESELLRDLDLPRQSSPTEMQEILQPQRLLRMPPSSLPSRRIHIGVLGKQGVGKTSLVCRYANTDPFAAVARRIDFAVAHAMAAGMPVKIILWDRAGPRSSRFEVPDQFRGKHALLFVVDLTDPKSLEALAPLLALPQTQAVGTKLLIGTKADLTIYRRIQRQEAECYAEAEGLTYFETSAHDDVGISVVGMKALCDCLEERAGVLTCGGEEDAGKDREDVMKTFLPELEPPAKEVVAVVCGADFAFNYYKLAKAANYLRQNPGALFVATNPDPRALMAPGTFFPAAGSMWSAIAVAAGRQPDIVCGKPSETLARYLLSSKGLSPDTTCMVGDRTDTDIAFGRSVGMQTLFVASGSMTEQEVMQANSTDQPHYVADSIAILGQRIADDRFAKALPGRNEIKDGQGYGWSLPEGVSPDLDWDKLIEAKNAEVTRLNSIYTKLLDGAGVKHFEGYARIVDPHTVEVNGEKHTAKYICVATGGRAQRLPIPGSDLDGVLTSDEALALPKKPEKLVVIGGGYIAVEFAGYFHGYGTEVHLVFRQDKPLRGFDEDIRDHLLELTKAKGIHVHAGESPLSIEDLPHQREQTSHSRLTAPRFQTELRRFIKNDSGGVQELAKPRAPQLPVTPATYTSPRESDNVPAGETEQEAPNKLGDA</sequence>
<organism evidence="8 9">
    <name type="scientific">Symbiodinium microadriaticum</name>
    <name type="common">Dinoflagellate</name>
    <name type="synonym">Zooxanthella microadriatica</name>
    <dbReference type="NCBI Taxonomy" id="2951"/>
    <lineage>
        <taxon>Eukaryota</taxon>
        <taxon>Sar</taxon>
        <taxon>Alveolata</taxon>
        <taxon>Dinophyceae</taxon>
        <taxon>Suessiales</taxon>
        <taxon>Symbiodiniaceae</taxon>
        <taxon>Symbiodinium</taxon>
    </lineage>
</organism>
<dbReference type="GO" id="GO:0005525">
    <property type="term" value="F:GTP binding"/>
    <property type="evidence" value="ECO:0007669"/>
    <property type="project" value="InterPro"/>
</dbReference>
<dbReference type="SMART" id="SM00175">
    <property type="entry name" value="RAB"/>
    <property type="match status" value="1"/>
</dbReference>
<dbReference type="GO" id="GO:0045454">
    <property type="term" value="P:cell redox homeostasis"/>
    <property type="evidence" value="ECO:0007669"/>
    <property type="project" value="InterPro"/>
</dbReference>
<dbReference type="GO" id="GO:0004362">
    <property type="term" value="F:glutathione-disulfide reductase (NADPH) activity"/>
    <property type="evidence" value="ECO:0007669"/>
    <property type="project" value="TreeGrafter"/>
</dbReference>
<feature type="domain" description="FAD/NAD(P)-binding" evidence="7">
    <location>
        <begin position="479"/>
        <end position="634"/>
    </location>
</feature>
<gene>
    <name evidence="8" type="primary">GR</name>
    <name evidence="8" type="ORF">AK812_SmicGene4002</name>
</gene>
<dbReference type="GO" id="GO:0005829">
    <property type="term" value="C:cytosol"/>
    <property type="evidence" value="ECO:0007669"/>
    <property type="project" value="TreeGrafter"/>
</dbReference>
<dbReference type="SUPFAM" id="SSF52540">
    <property type="entry name" value="P-loop containing nucleoside triphosphate hydrolases"/>
    <property type="match status" value="1"/>
</dbReference>
<keyword evidence="9" id="KW-1185">Reference proteome</keyword>
<dbReference type="Pfam" id="PF00071">
    <property type="entry name" value="Ras"/>
    <property type="match status" value="1"/>
</dbReference>
<dbReference type="PANTHER" id="PTHR42737">
    <property type="entry name" value="GLUTATHIONE REDUCTASE"/>
    <property type="match status" value="1"/>
</dbReference>
<evidence type="ECO:0000256" key="2">
    <source>
        <dbReference type="ARBA" id="ARBA00007532"/>
    </source>
</evidence>
<evidence type="ECO:0000256" key="3">
    <source>
        <dbReference type="ARBA" id="ARBA00023002"/>
    </source>
</evidence>
<dbReference type="InterPro" id="IPR046952">
    <property type="entry name" value="GSHR/TRXR-like"/>
</dbReference>
<dbReference type="PRINTS" id="PR00411">
    <property type="entry name" value="PNDRDTASEI"/>
</dbReference>
<proteinExistence type="inferred from homology"/>
<dbReference type="InterPro" id="IPR001806">
    <property type="entry name" value="Small_GTPase"/>
</dbReference>
<dbReference type="Proteomes" id="UP000186817">
    <property type="component" value="Unassembled WGS sequence"/>
</dbReference>
<dbReference type="Gene3D" id="3.40.50.300">
    <property type="entry name" value="P-loop containing nucleotide triphosphate hydrolases"/>
    <property type="match status" value="1"/>
</dbReference>
<evidence type="ECO:0000256" key="5">
    <source>
        <dbReference type="ARBA" id="ARBA00023284"/>
    </source>
</evidence>
<dbReference type="GO" id="GO:0003924">
    <property type="term" value="F:GTPase activity"/>
    <property type="evidence" value="ECO:0007669"/>
    <property type="project" value="InterPro"/>
</dbReference>
<dbReference type="GO" id="GO:0006749">
    <property type="term" value="P:glutathione metabolic process"/>
    <property type="evidence" value="ECO:0007669"/>
    <property type="project" value="TreeGrafter"/>
</dbReference>
<evidence type="ECO:0000256" key="6">
    <source>
        <dbReference type="SAM" id="MobiDB-lite"/>
    </source>
</evidence>
<dbReference type="InterPro" id="IPR023214">
    <property type="entry name" value="HAD_sf"/>
</dbReference>
<evidence type="ECO:0000313" key="9">
    <source>
        <dbReference type="Proteomes" id="UP000186817"/>
    </source>
</evidence>
<dbReference type="InterPro" id="IPR036188">
    <property type="entry name" value="FAD/NAD-bd_sf"/>
</dbReference>
<comment type="cofactor">
    <cofactor evidence="1">
        <name>FAD</name>
        <dbReference type="ChEBI" id="CHEBI:57692"/>
    </cofactor>
</comment>
<keyword evidence="3" id="KW-0560">Oxidoreductase</keyword>
<feature type="region of interest" description="Disordered" evidence="6">
    <location>
        <begin position="661"/>
        <end position="707"/>
    </location>
</feature>
<comment type="similarity">
    <text evidence="2">Belongs to the class-I pyridine nucleotide-disulfide oxidoreductase family.</text>
</comment>
<evidence type="ECO:0000256" key="1">
    <source>
        <dbReference type="ARBA" id="ARBA00001974"/>
    </source>
</evidence>
<comment type="caution">
    <text evidence="8">The sequence shown here is derived from an EMBL/GenBank/DDBJ whole genome shotgun (WGS) entry which is preliminary data.</text>
</comment>
<accession>A0A1Q9EXC7</accession>
<dbReference type="Pfam" id="PF07992">
    <property type="entry name" value="Pyr_redox_2"/>
    <property type="match status" value="1"/>
</dbReference>
<evidence type="ECO:0000256" key="4">
    <source>
        <dbReference type="ARBA" id="ARBA00023157"/>
    </source>
</evidence>
<evidence type="ECO:0000259" key="7">
    <source>
        <dbReference type="Pfam" id="PF07992"/>
    </source>
</evidence>
<dbReference type="SUPFAM" id="SSF51905">
    <property type="entry name" value="FAD/NAD(P)-binding domain"/>
    <property type="match status" value="1"/>
</dbReference>
<protein>
    <submittedName>
        <fullName evidence="8">Glutathione reductase, chloroplastic</fullName>
    </submittedName>
</protein>
<keyword evidence="4" id="KW-1015">Disulfide bond</keyword>
<dbReference type="SUPFAM" id="SSF56784">
    <property type="entry name" value="HAD-like"/>
    <property type="match status" value="1"/>
</dbReference>
<dbReference type="EMBL" id="LSRX01000048">
    <property type="protein sequence ID" value="OLQ12107.1"/>
    <property type="molecule type" value="Genomic_DNA"/>
</dbReference>
<keyword evidence="5" id="KW-0676">Redox-active center</keyword>
<dbReference type="GO" id="GO:0034599">
    <property type="term" value="P:cellular response to oxidative stress"/>
    <property type="evidence" value="ECO:0007669"/>
    <property type="project" value="TreeGrafter"/>
</dbReference>
<dbReference type="Gene3D" id="3.50.50.60">
    <property type="entry name" value="FAD/NAD(P)-binding domain"/>
    <property type="match status" value="1"/>
</dbReference>
<dbReference type="InterPro" id="IPR023753">
    <property type="entry name" value="FAD/NAD-binding_dom"/>
</dbReference>
<dbReference type="InterPro" id="IPR036412">
    <property type="entry name" value="HAD-like_sf"/>
</dbReference>
<dbReference type="PRINTS" id="PR00368">
    <property type="entry name" value="FADPNR"/>
</dbReference>
<dbReference type="GO" id="GO:0050660">
    <property type="term" value="F:flavin adenine dinucleotide binding"/>
    <property type="evidence" value="ECO:0007669"/>
    <property type="project" value="InterPro"/>
</dbReference>
<dbReference type="PANTHER" id="PTHR42737:SF2">
    <property type="entry name" value="GLUTATHIONE REDUCTASE"/>
    <property type="match status" value="1"/>
</dbReference>
<evidence type="ECO:0000313" key="8">
    <source>
        <dbReference type="EMBL" id="OLQ12107.1"/>
    </source>
</evidence>
<dbReference type="Gene3D" id="3.40.50.1000">
    <property type="entry name" value="HAD superfamily/HAD-like"/>
    <property type="match status" value="2"/>
</dbReference>
<dbReference type="OrthoDB" id="413953at2759"/>
<name>A0A1Q9EXC7_SYMMI</name>
<reference evidence="8 9" key="1">
    <citation type="submission" date="2016-02" db="EMBL/GenBank/DDBJ databases">
        <title>Genome analysis of coral dinoflagellate symbionts highlights evolutionary adaptations to a symbiotic lifestyle.</title>
        <authorList>
            <person name="Aranda M."/>
            <person name="Li Y."/>
            <person name="Liew Y.J."/>
            <person name="Baumgarten S."/>
            <person name="Simakov O."/>
            <person name="Wilson M."/>
            <person name="Piel J."/>
            <person name="Ashoor H."/>
            <person name="Bougouffa S."/>
            <person name="Bajic V.B."/>
            <person name="Ryu T."/>
            <person name="Ravasi T."/>
            <person name="Bayer T."/>
            <person name="Micklem G."/>
            <person name="Kim H."/>
            <person name="Bhak J."/>
            <person name="Lajeunesse T.C."/>
            <person name="Voolstra C.R."/>
        </authorList>
    </citation>
    <scope>NUCLEOTIDE SEQUENCE [LARGE SCALE GENOMIC DNA]</scope>
    <source>
        <strain evidence="8 9">CCMP2467</strain>
    </source>
</reference>